<gene>
    <name evidence="9" type="primary">dxr</name>
    <name evidence="13" type="ORF">H9X81_10875</name>
</gene>
<evidence type="ECO:0000259" key="10">
    <source>
        <dbReference type="Pfam" id="PF02670"/>
    </source>
</evidence>
<feature type="binding site" evidence="9">
    <location>
        <position position="217"/>
    </location>
    <ligand>
        <name>Mn(2+)</name>
        <dbReference type="ChEBI" id="CHEBI:29035"/>
    </ligand>
</feature>
<evidence type="ECO:0000256" key="5">
    <source>
        <dbReference type="ARBA" id="ARBA00023002"/>
    </source>
</evidence>
<reference evidence="13 14" key="1">
    <citation type="journal article" date="2021" name="Sci. Rep.">
        <title>The distribution of antibiotic resistance genes in chicken gut microbiota commensals.</title>
        <authorList>
            <person name="Juricova H."/>
            <person name="Matiasovicova J."/>
            <person name="Kubasova T."/>
            <person name="Cejkova D."/>
            <person name="Rychlik I."/>
        </authorList>
    </citation>
    <scope>NUCLEOTIDE SEQUENCE [LARGE SCALE GENOMIC DNA]</scope>
    <source>
        <strain evidence="13 14">An564</strain>
    </source>
</reference>
<evidence type="ECO:0000259" key="12">
    <source>
        <dbReference type="Pfam" id="PF13288"/>
    </source>
</evidence>
<dbReference type="EC" id="1.1.1.267" evidence="9"/>
<dbReference type="GO" id="GO:0030604">
    <property type="term" value="F:1-deoxy-D-xylulose-5-phosphate reductoisomerase activity"/>
    <property type="evidence" value="ECO:0007669"/>
    <property type="project" value="UniProtKB-EC"/>
</dbReference>
<dbReference type="Pfam" id="PF13288">
    <property type="entry name" value="DXPR_C"/>
    <property type="match status" value="1"/>
</dbReference>
<dbReference type="InterPro" id="IPR013644">
    <property type="entry name" value="DXP_reductoisomerase_C"/>
</dbReference>
<feature type="binding site" evidence="9">
    <location>
        <position position="201"/>
    </location>
    <ligand>
        <name>NADPH</name>
        <dbReference type="ChEBI" id="CHEBI:57783"/>
    </ligand>
</feature>
<feature type="binding site" evidence="9">
    <location>
        <position position="12"/>
    </location>
    <ligand>
        <name>NADPH</name>
        <dbReference type="ChEBI" id="CHEBI:57783"/>
    </ligand>
</feature>
<feature type="binding site" evidence="9">
    <location>
        <position position="195"/>
    </location>
    <ligand>
        <name>1-deoxy-D-xylulose 5-phosphate</name>
        <dbReference type="ChEBI" id="CHEBI:57792"/>
    </ligand>
</feature>
<feature type="binding site" evidence="9">
    <location>
        <position position="147"/>
    </location>
    <ligand>
        <name>1-deoxy-D-xylulose 5-phosphate</name>
        <dbReference type="ChEBI" id="CHEBI:57792"/>
    </ligand>
</feature>
<evidence type="ECO:0000256" key="7">
    <source>
        <dbReference type="ARBA" id="ARBA00023229"/>
    </source>
</evidence>
<evidence type="ECO:0000256" key="9">
    <source>
        <dbReference type="HAMAP-Rule" id="MF_00183"/>
    </source>
</evidence>
<dbReference type="PANTHER" id="PTHR30525:SF0">
    <property type="entry name" value="1-DEOXY-D-XYLULOSE 5-PHOSPHATE REDUCTOISOMERASE, CHLOROPLASTIC"/>
    <property type="match status" value="1"/>
</dbReference>
<keyword evidence="4 9" id="KW-0521">NADP</keyword>
<dbReference type="SUPFAM" id="SSF69055">
    <property type="entry name" value="1-deoxy-D-xylulose-5-phosphate reductoisomerase, C-terminal domain"/>
    <property type="match status" value="1"/>
</dbReference>
<sequence>MKQIAILGSTGSIGTQALDVCRHLGYSVVAITANRDVDGIAAQAREFLPRYAVMYDKIAAARLREELAGTGITVLEGEEGLCQAASMPEAELVLNSLSGMVGLRPTLAALEAGKTVALANKETLVAGGRLITDTARRCGGRLIPVDSEHTAIFQCIQGEEQNKIKTILLTASGGPFFGKTRAETEHAEVAKALAHPKWNMGQKITVDSATLMNKGLEFIECIWNFGVRPEQIEVIVHPETIIHSAVEFEDGSVMAQLSDPDMKLSIQYALTYPHRCPSTVKHLSLTDVGKMTFYPPDLQEFPCLAMAIEAITQGGLHPCILNGANEEAVHAYLRGEISFGAIARTVRYALDHVDPGSDAYTLPEILAADQAARACARQYISTKE</sequence>
<organism evidence="13 14">
    <name type="scientific">Hydrogenoanaerobacterium saccharovorans</name>
    <dbReference type="NCBI Taxonomy" id="474960"/>
    <lineage>
        <taxon>Bacteria</taxon>
        <taxon>Bacillati</taxon>
        <taxon>Bacillota</taxon>
        <taxon>Clostridia</taxon>
        <taxon>Eubacteriales</taxon>
        <taxon>Oscillospiraceae</taxon>
        <taxon>Hydrogenoanaerobacterium</taxon>
    </lineage>
</organism>
<evidence type="ECO:0000256" key="1">
    <source>
        <dbReference type="ARBA" id="ARBA00005094"/>
    </source>
</evidence>
<dbReference type="Gene3D" id="3.40.50.720">
    <property type="entry name" value="NAD(P)-binding Rossmann-like Domain"/>
    <property type="match status" value="1"/>
</dbReference>
<dbReference type="InterPro" id="IPR036291">
    <property type="entry name" value="NAD(P)-bd_dom_sf"/>
</dbReference>
<accession>A0ABS2GPX9</accession>
<feature type="domain" description="1-deoxy-D-xylulose 5-phosphate reductoisomerase C-terminal" evidence="11">
    <location>
        <begin position="142"/>
        <end position="225"/>
    </location>
</feature>
<feature type="binding site" evidence="9">
    <location>
        <position position="148"/>
    </location>
    <ligand>
        <name>1-deoxy-D-xylulose 5-phosphate</name>
        <dbReference type="ChEBI" id="CHEBI:57792"/>
    </ligand>
</feature>
<proteinExistence type="inferred from homology"/>
<feature type="binding site" evidence="9">
    <location>
        <position position="10"/>
    </location>
    <ligand>
        <name>NADPH</name>
        <dbReference type="ChEBI" id="CHEBI:57783"/>
    </ligand>
</feature>
<dbReference type="InterPro" id="IPR003821">
    <property type="entry name" value="DXP_reductoisomerase"/>
</dbReference>
<dbReference type="PIRSF" id="PIRSF006205">
    <property type="entry name" value="Dxp_reductismrs"/>
    <property type="match status" value="1"/>
</dbReference>
<feature type="binding site" evidence="9">
    <location>
        <position position="214"/>
    </location>
    <ligand>
        <name>1-deoxy-D-xylulose 5-phosphate</name>
        <dbReference type="ChEBI" id="CHEBI:57792"/>
    </ligand>
</feature>
<dbReference type="NCBIfam" id="TIGR00243">
    <property type="entry name" value="Dxr"/>
    <property type="match status" value="1"/>
</dbReference>
<evidence type="ECO:0000256" key="4">
    <source>
        <dbReference type="ARBA" id="ARBA00022857"/>
    </source>
</evidence>
<feature type="domain" description="1-deoxy-D-xylulose 5-phosphate reductoisomerase N-terminal" evidence="10">
    <location>
        <begin position="4"/>
        <end position="128"/>
    </location>
</feature>
<keyword evidence="6 9" id="KW-0464">Manganese</keyword>
<feature type="binding site" evidence="9">
    <location>
        <position position="11"/>
    </location>
    <ligand>
        <name>NADPH</name>
        <dbReference type="ChEBI" id="CHEBI:57783"/>
    </ligand>
</feature>
<dbReference type="Pfam" id="PF08436">
    <property type="entry name" value="DXP_redisom_C"/>
    <property type="match status" value="1"/>
</dbReference>
<comment type="function">
    <text evidence="9">Catalyzes the NADPH-dependent rearrangement and reduction of 1-deoxy-D-xylulose-5-phosphate (DXP) to 2-C-methyl-D-erythritol 4-phosphate (MEP).</text>
</comment>
<dbReference type="EMBL" id="JACSNR010000011">
    <property type="protein sequence ID" value="MBM6924188.1"/>
    <property type="molecule type" value="Genomic_DNA"/>
</dbReference>
<feature type="binding site" evidence="9">
    <location>
        <position position="208"/>
    </location>
    <ligand>
        <name>1-deoxy-D-xylulose 5-phosphate</name>
        <dbReference type="ChEBI" id="CHEBI:57792"/>
    </ligand>
</feature>
<feature type="binding site" evidence="9">
    <location>
        <position position="121"/>
    </location>
    <ligand>
        <name>1-deoxy-D-xylulose 5-phosphate</name>
        <dbReference type="ChEBI" id="CHEBI:57792"/>
    </ligand>
</feature>
<evidence type="ECO:0000313" key="13">
    <source>
        <dbReference type="EMBL" id="MBM6924188.1"/>
    </source>
</evidence>
<feature type="domain" description="DXP reductoisomerase C-terminal" evidence="12">
    <location>
        <begin position="257"/>
        <end position="374"/>
    </location>
</feature>
<comment type="similarity">
    <text evidence="2 9">Belongs to the DXR family.</text>
</comment>
<feature type="binding site" evidence="9">
    <location>
        <position position="148"/>
    </location>
    <ligand>
        <name>Mn(2+)</name>
        <dbReference type="ChEBI" id="CHEBI:29035"/>
    </ligand>
</feature>
<feature type="binding site" evidence="9">
    <location>
        <position position="122"/>
    </location>
    <ligand>
        <name>NADPH</name>
        <dbReference type="ChEBI" id="CHEBI:57783"/>
    </ligand>
</feature>
<evidence type="ECO:0000256" key="6">
    <source>
        <dbReference type="ARBA" id="ARBA00023211"/>
    </source>
</evidence>
<comment type="caution">
    <text evidence="13">The sequence shown here is derived from an EMBL/GenBank/DDBJ whole genome shotgun (WGS) entry which is preliminary data.</text>
</comment>
<dbReference type="InterPro" id="IPR026877">
    <property type="entry name" value="DXPR_C"/>
</dbReference>
<dbReference type="SUPFAM" id="SSF51735">
    <property type="entry name" value="NAD(P)-binding Rossmann-fold domains"/>
    <property type="match status" value="1"/>
</dbReference>
<dbReference type="SUPFAM" id="SSF55347">
    <property type="entry name" value="Glyceraldehyde-3-phosphate dehydrogenase-like, C-terminal domain"/>
    <property type="match status" value="1"/>
</dbReference>
<dbReference type="InterPro" id="IPR013512">
    <property type="entry name" value="DXP_reductoisomerase_N"/>
</dbReference>
<dbReference type="Proteomes" id="UP000724149">
    <property type="component" value="Unassembled WGS sequence"/>
</dbReference>
<dbReference type="HAMAP" id="MF_00183">
    <property type="entry name" value="DXP_reductoisom"/>
    <property type="match status" value="1"/>
</dbReference>
<feature type="binding site" evidence="9">
    <location>
        <position position="13"/>
    </location>
    <ligand>
        <name>NADPH</name>
        <dbReference type="ChEBI" id="CHEBI:57783"/>
    </ligand>
</feature>
<dbReference type="Pfam" id="PF02670">
    <property type="entry name" value="DXP_reductoisom"/>
    <property type="match status" value="1"/>
</dbReference>
<feature type="binding site" evidence="9">
    <location>
        <position position="120"/>
    </location>
    <ligand>
        <name>NADPH</name>
        <dbReference type="ChEBI" id="CHEBI:57783"/>
    </ligand>
</feature>
<comment type="caution">
    <text evidence="9">Lacks conserved residue(s) required for the propagation of feature annotation.</text>
</comment>
<keyword evidence="5 9" id="KW-0560">Oxidoreductase</keyword>
<evidence type="ECO:0000256" key="8">
    <source>
        <dbReference type="ARBA" id="ARBA00048543"/>
    </source>
</evidence>
<dbReference type="PANTHER" id="PTHR30525">
    <property type="entry name" value="1-DEOXY-D-XYLULOSE 5-PHOSPHATE REDUCTOISOMERASE"/>
    <property type="match status" value="1"/>
</dbReference>
<keyword evidence="14" id="KW-1185">Reference proteome</keyword>
<feature type="binding site" evidence="9">
    <location>
        <position position="35"/>
    </location>
    <ligand>
        <name>NADPH</name>
        <dbReference type="ChEBI" id="CHEBI:57783"/>
    </ligand>
</feature>
<name>A0ABS2GPX9_9FIRM</name>
<comment type="cofactor">
    <cofactor evidence="9">
        <name>Mg(2+)</name>
        <dbReference type="ChEBI" id="CHEBI:18420"/>
    </cofactor>
    <cofactor evidence="9">
        <name>Mn(2+)</name>
        <dbReference type="ChEBI" id="CHEBI:29035"/>
    </cofactor>
</comment>
<dbReference type="NCBIfam" id="NF009114">
    <property type="entry name" value="PRK12464.1"/>
    <property type="match status" value="1"/>
</dbReference>
<keyword evidence="3 9" id="KW-0479">Metal-binding</keyword>
<dbReference type="Gene3D" id="1.10.1740.10">
    <property type="match status" value="1"/>
</dbReference>
<evidence type="ECO:0000313" key="14">
    <source>
        <dbReference type="Proteomes" id="UP000724149"/>
    </source>
</evidence>
<keyword evidence="7 9" id="KW-0414">Isoprene biosynthesis</keyword>
<evidence type="ECO:0000256" key="3">
    <source>
        <dbReference type="ARBA" id="ARBA00022723"/>
    </source>
</evidence>
<keyword evidence="9" id="KW-0460">Magnesium</keyword>
<protein>
    <recommendedName>
        <fullName evidence="9">1-deoxy-D-xylulose 5-phosphate reductoisomerase</fullName>
        <shortName evidence="9">DXP reductoisomerase</shortName>
        <ecNumber evidence="9">1.1.1.267</ecNumber>
    </recommendedName>
    <alternativeName>
        <fullName evidence="9">1-deoxyxylulose-5-phosphate reductoisomerase</fullName>
    </alternativeName>
    <alternativeName>
        <fullName evidence="9">2-C-methyl-D-erythritol 4-phosphate synthase</fullName>
    </alternativeName>
</protein>
<evidence type="ECO:0000256" key="2">
    <source>
        <dbReference type="ARBA" id="ARBA00006825"/>
    </source>
</evidence>
<feature type="binding site" evidence="9">
    <location>
        <position position="146"/>
    </location>
    <ligand>
        <name>Mn(2+)</name>
        <dbReference type="ChEBI" id="CHEBI:29035"/>
    </ligand>
</feature>
<feature type="binding site" evidence="9">
    <location>
        <position position="213"/>
    </location>
    <ligand>
        <name>1-deoxy-D-xylulose 5-phosphate</name>
        <dbReference type="ChEBI" id="CHEBI:57792"/>
    </ligand>
</feature>
<comment type="pathway">
    <text evidence="1 9">Isoprenoid biosynthesis; isopentenyl diphosphate biosynthesis via DXP pathway; isopentenyl diphosphate from 1-deoxy-D-xylulose 5-phosphate: step 1/6.</text>
</comment>
<comment type="catalytic activity">
    <reaction evidence="8">
        <text>2-C-methyl-D-erythritol 4-phosphate + NADP(+) = 1-deoxy-D-xylulose 5-phosphate + NADPH + H(+)</text>
        <dbReference type="Rhea" id="RHEA:13717"/>
        <dbReference type="ChEBI" id="CHEBI:15378"/>
        <dbReference type="ChEBI" id="CHEBI:57783"/>
        <dbReference type="ChEBI" id="CHEBI:57792"/>
        <dbReference type="ChEBI" id="CHEBI:58262"/>
        <dbReference type="ChEBI" id="CHEBI:58349"/>
        <dbReference type="EC" id="1.1.1.267"/>
    </reaction>
    <physiologicalReaction direction="right-to-left" evidence="8">
        <dbReference type="Rhea" id="RHEA:13719"/>
    </physiologicalReaction>
</comment>
<evidence type="ECO:0000259" key="11">
    <source>
        <dbReference type="Pfam" id="PF08436"/>
    </source>
</evidence>
<feature type="binding site" evidence="9">
    <location>
        <position position="217"/>
    </location>
    <ligand>
        <name>1-deoxy-D-xylulose 5-phosphate</name>
        <dbReference type="ChEBI" id="CHEBI:57792"/>
    </ligand>
</feature>
<dbReference type="InterPro" id="IPR036169">
    <property type="entry name" value="DXPR_C_sf"/>
</dbReference>
<feature type="binding site" evidence="9">
    <location>
        <position position="172"/>
    </location>
    <ligand>
        <name>1-deoxy-D-xylulose 5-phosphate</name>
        <dbReference type="ChEBI" id="CHEBI:57792"/>
    </ligand>
</feature>